<evidence type="ECO:0000313" key="3">
    <source>
        <dbReference type="Proteomes" id="UP000308489"/>
    </source>
</evidence>
<keyword evidence="1" id="KW-0472">Membrane</keyword>
<dbReference type="KEGG" id="hhw:NCTC503_00592"/>
<evidence type="ECO:0000313" key="2">
    <source>
        <dbReference type="EMBL" id="VTQ84658.1"/>
    </source>
</evidence>
<accession>A0A4U9R2A8</accession>
<dbReference type="AlphaFoldDB" id="A0A4U9R2A8"/>
<reference evidence="2 3" key="1">
    <citation type="submission" date="2019-05" db="EMBL/GenBank/DDBJ databases">
        <authorList>
            <consortium name="Pathogen Informatics"/>
        </authorList>
    </citation>
    <scope>NUCLEOTIDE SEQUENCE [LARGE SCALE GENOMIC DNA]</scope>
    <source>
        <strain evidence="2 3">NCTC503</strain>
    </source>
</reference>
<feature type="transmembrane region" description="Helical" evidence="1">
    <location>
        <begin position="58"/>
        <end position="80"/>
    </location>
</feature>
<proteinExistence type="predicted"/>
<dbReference type="OrthoDB" id="1952299at2"/>
<sequence>MEKENHIVSDYKITYNIKRKDIFVYSLKEFYKNKLQFFFGPLTILIGIILSMTLKKVFITNLLICFGVFYSILPYIVLLFNIIKIKNHTVELVLGHNGLNFIDGNKGLKVKYENIEKVSMDDSSIRIIPKKEDYGNAKEISIPRSSINEGDIKEFIERLNSKLNTIKVKDSLGHGKFKEGTLVLKYNITKESLKHIMKVEYYDKKKHHIHGIIFAILSGLTFNINKSMCLSFMLLSSLYIFHPSIAYLFRRGSMENVDVLVYLCKDGYLEIVDNKMRIKIKPTAMKLVDNNNIFFKLLIPVKKGIVLYVPKNNIKEGNIETFLKLFS</sequence>
<keyword evidence="3" id="KW-1185">Reference proteome</keyword>
<feature type="transmembrane region" description="Helical" evidence="1">
    <location>
        <begin position="230"/>
        <end position="249"/>
    </location>
</feature>
<keyword evidence="1" id="KW-1133">Transmembrane helix</keyword>
<gene>
    <name evidence="2" type="ORF">NCTC503_00592</name>
</gene>
<organism evidence="2 3">
    <name type="scientific">Hathewaya histolytica</name>
    <name type="common">Clostridium histolyticum</name>
    <dbReference type="NCBI Taxonomy" id="1498"/>
    <lineage>
        <taxon>Bacteria</taxon>
        <taxon>Bacillati</taxon>
        <taxon>Bacillota</taxon>
        <taxon>Clostridia</taxon>
        <taxon>Eubacteriales</taxon>
        <taxon>Clostridiaceae</taxon>
        <taxon>Hathewaya</taxon>
    </lineage>
</organism>
<evidence type="ECO:0000256" key="1">
    <source>
        <dbReference type="SAM" id="Phobius"/>
    </source>
</evidence>
<dbReference type="EMBL" id="LR590481">
    <property type="protein sequence ID" value="VTQ84658.1"/>
    <property type="molecule type" value="Genomic_DNA"/>
</dbReference>
<dbReference type="Proteomes" id="UP000308489">
    <property type="component" value="Chromosome 1"/>
</dbReference>
<feature type="transmembrane region" description="Helical" evidence="1">
    <location>
        <begin position="207"/>
        <end position="224"/>
    </location>
</feature>
<name>A0A4U9R2A8_HATHI</name>
<protein>
    <submittedName>
        <fullName evidence="2">Uncharacterized protein</fullName>
    </submittedName>
</protein>
<feature type="transmembrane region" description="Helical" evidence="1">
    <location>
        <begin position="35"/>
        <end position="52"/>
    </location>
</feature>
<keyword evidence="1" id="KW-0812">Transmembrane</keyword>
<dbReference type="RefSeq" id="WP_138209360.1">
    <property type="nucleotide sequence ID" value="NZ_CBCRUQ010000001.1"/>
</dbReference>